<dbReference type="InterPro" id="IPR022123">
    <property type="entry name" value="DUF3658"/>
</dbReference>
<accession>A0ABX8FBT2</accession>
<dbReference type="Pfam" id="PF12395">
    <property type="entry name" value="DUF3658"/>
    <property type="match status" value="1"/>
</dbReference>
<feature type="coiled-coil region" evidence="1">
    <location>
        <begin position="43"/>
        <end position="70"/>
    </location>
</feature>
<dbReference type="Pfam" id="PF08874">
    <property type="entry name" value="DUF1835"/>
    <property type="match status" value="1"/>
</dbReference>
<reference evidence="4 5" key="1">
    <citation type="submission" date="2021-03" db="EMBL/GenBank/DDBJ databases">
        <title>The first data on the complete genome of the tetrodotoxin-producing bacterium.</title>
        <authorList>
            <person name="Melnikova D.I."/>
            <person name="Nijland R."/>
            <person name="Magarlamov T.Y."/>
        </authorList>
    </citation>
    <scope>NUCLEOTIDE SEQUENCE [LARGE SCALE GENOMIC DNA]</scope>
    <source>
        <strain evidence="4 5">1839</strain>
    </source>
</reference>
<name>A0ABX8FBT2_9BACI</name>
<protein>
    <submittedName>
        <fullName evidence="4">DUF1835 domain-containing protein</fullName>
    </submittedName>
</protein>
<keyword evidence="1" id="KW-0175">Coiled coil</keyword>
<dbReference type="Proteomes" id="UP000679247">
    <property type="component" value="Chromosome"/>
</dbReference>
<dbReference type="InterPro" id="IPR014973">
    <property type="entry name" value="DUF1835"/>
</dbReference>
<evidence type="ECO:0000256" key="1">
    <source>
        <dbReference type="SAM" id="Coils"/>
    </source>
</evidence>
<keyword evidence="5" id="KW-1185">Reference proteome</keyword>
<proteinExistence type="predicted"/>
<feature type="domain" description="DUF3658" evidence="3">
    <location>
        <begin position="229"/>
        <end position="335"/>
    </location>
</feature>
<evidence type="ECO:0000313" key="5">
    <source>
        <dbReference type="Proteomes" id="UP000679247"/>
    </source>
</evidence>
<feature type="domain" description="DUF1835" evidence="2">
    <location>
        <begin position="72"/>
        <end position="192"/>
    </location>
</feature>
<organism evidence="4 5">
    <name type="scientific">Cytobacillus gottheilii</name>
    <dbReference type="NCBI Taxonomy" id="859144"/>
    <lineage>
        <taxon>Bacteria</taxon>
        <taxon>Bacillati</taxon>
        <taxon>Bacillota</taxon>
        <taxon>Bacilli</taxon>
        <taxon>Bacillales</taxon>
        <taxon>Bacillaceae</taxon>
        <taxon>Cytobacillus</taxon>
    </lineage>
</organism>
<evidence type="ECO:0000259" key="3">
    <source>
        <dbReference type="Pfam" id="PF12395"/>
    </source>
</evidence>
<evidence type="ECO:0000313" key="4">
    <source>
        <dbReference type="EMBL" id="QVY61836.1"/>
    </source>
</evidence>
<sequence>MELEAMKKTISSLSESDAKSMLLLLFAKTNQLKQMGNTDSELAMEIEKMYNGLERAIEEKQKEKRIEEYERIHIMFGASPAGSLREALKTMKLEHKEKIIVFGDMLSVGPIYHLHTEDGQEKRANWMLTAFPYDEEDWRISEFEKSLHEITSISENQHITIWCSNSAHEQTALRFVLFLLKEREHQIQVVNTAALHETLFKRKDVEYQVLHTGEIPPEKLQIMYEKSDSEKLSQQEREMFENEWLSLAETKNALRIEQNGIVESKNESYFDQTIIETAKELNMDREFRKSARLIGQVLGECEQHIGDSFIEYRLRKLIEKDVFEVKGSLKAMRYYSVKLKV</sequence>
<evidence type="ECO:0000259" key="2">
    <source>
        <dbReference type="Pfam" id="PF08874"/>
    </source>
</evidence>
<gene>
    <name evidence="4" type="ORF">J1899_01490</name>
</gene>
<dbReference type="RefSeq" id="WP_214477045.1">
    <property type="nucleotide sequence ID" value="NZ_CP071709.1"/>
</dbReference>
<dbReference type="EMBL" id="CP071709">
    <property type="protein sequence ID" value="QVY61836.1"/>
    <property type="molecule type" value="Genomic_DNA"/>
</dbReference>